<accession>A0A0P1AHX3</accession>
<sequence>MGHIPEGKCTALASLKWMKAMLSFPRRRCNLDSPYLTRQERSFLSASAPTRKQTSTTDGGVQDLLTVSYSTIAAATTSGVAVRFPALGAGIDGRS</sequence>
<protein>
    <submittedName>
        <fullName evidence="1">Uncharacterized protein</fullName>
    </submittedName>
</protein>
<reference evidence="2" key="1">
    <citation type="submission" date="2014-09" db="EMBL/GenBank/DDBJ databases">
        <authorList>
            <person name="Sharma Rahul"/>
            <person name="Thines Marco"/>
        </authorList>
    </citation>
    <scope>NUCLEOTIDE SEQUENCE [LARGE SCALE GENOMIC DNA]</scope>
</reference>
<organism evidence="1 2">
    <name type="scientific">Plasmopara halstedii</name>
    <name type="common">Downy mildew of sunflower</name>
    <dbReference type="NCBI Taxonomy" id="4781"/>
    <lineage>
        <taxon>Eukaryota</taxon>
        <taxon>Sar</taxon>
        <taxon>Stramenopiles</taxon>
        <taxon>Oomycota</taxon>
        <taxon>Peronosporomycetes</taxon>
        <taxon>Peronosporales</taxon>
        <taxon>Peronosporaceae</taxon>
        <taxon>Plasmopara</taxon>
    </lineage>
</organism>
<dbReference type="EMBL" id="CCYD01000523">
    <property type="protein sequence ID" value="CEG40720.1"/>
    <property type="molecule type" value="Genomic_DNA"/>
</dbReference>
<dbReference type="RefSeq" id="XP_024577089.1">
    <property type="nucleotide sequence ID" value="XM_024726409.1"/>
</dbReference>
<dbReference type="GeneID" id="36405959"/>
<keyword evidence="2" id="KW-1185">Reference proteome</keyword>
<evidence type="ECO:0000313" key="2">
    <source>
        <dbReference type="Proteomes" id="UP000054928"/>
    </source>
</evidence>
<dbReference type="Proteomes" id="UP000054928">
    <property type="component" value="Unassembled WGS sequence"/>
</dbReference>
<name>A0A0P1AHX3_PLAHL</name>
<evidence type="ECO:0000313" key="1">
    <source>
        <dbReference type="EMBL" id="CEG40720.1"/>
    </source>
</evidence>
<proteinExistence type="predicted"/>
<dbReference type="AlphaFoldDB" id="A0A0P1AHX3"/>